<dbReference type="Gene3D" id="3.40.1190.20">
    <property type="match status" value="1"/>
</dbReference>
<dbReference type="SUPFAM" id="SSF53613">
    <property type="entry name" value="Ribokinase-like"/>
    <property type="match status" value="1"/>
</dbReference>
<organism evidence="5 6">
    <name type="scientific">Massilia norwichensis</name>
    <dbReference type="NCBI Taxonomy" id="1442366"/>
    <lineage>
        <taxon>Bacteria</taxon>
        <taxon>Pseudomonadati</taxon>
        <taxon>Pseudomonadota</taxon>
        <taxon>Betaproteobacteria</taxon>
        <taxon>Burkholderiales</taxon>
        <taxon>Oxalobacteraceae</taxon>
        <taxon>Telluria group</taxon>
        <taxon>Massilia</taxon>
    </lineage>
</organism>
<evidence type="ECO:0000313" key="5">
    <source>
        <dbReference type="EMBL" id="MCS0588556.1"/>
    </source>
</evidence>
<keyword evidence="2" id="KW-0808">Transferase</keyword>
<protein>
    <submittedName>
        <fullName evidence="5">Carbohydrate kinase family protein</fullName>
    </submittedName>
</protein>
<dbReference type="InterPro" id="IPR050306">
    <property type="entry name" value="PfkB_Carbo_kinase"/>
</dbReference>
<dbReference type="InterPro" id="IPR029056">
    <property type="entry name" value="Ribokinase-like"/>
</dbReference>
<keyword evidence="6" id="KW-1185">Reference proteome</keyword>
<comment type="caution">
    <text evidence="5">The sequence shown here is derived from an EMBL/GenBank/DDBJ whole genome shotgun (WGS) entry which is preliminary data.</text>
</comment>
<sequence>MTKTALICGSIAFDKIMQYQGRFGETLLADQLHRVNVSFLVPTLRTEFGGCSVNIAYNLKMLGGDPLIMGTIGQDGGDYLERMEKQGLATNAIRTIEHAYTAQCFVTADLDNNQINAFHPGAMQFSHENSLADYLPLRVAIVSPDGRDGMIKHARDCAERGVPLMFDPGQQLPMFNGEELLTFLEQASYLACNDYEFEMVMDRTGLTLQDIAARLDALIVTRGEQGSDIYAGGEHHKIPAVPASSVVDPTGCGDAYRAGLLFGIANDLDWPTSGRLASLLGSIKIAHQGGQNHSFTPSAIADKFEAAFGYRFQA</sequence>
<dbReference type="RefSeq" id="WP_258844317.1">
    <property type="nucleotide sequence ID" value="NZ_JANUGX010000004.1"/>
</dbReference>
<feature type="domain" description="Carbohydrate kinase PfkB" evidence="4">
    <location>
        <begin position="32"/>
        <end position="292"/>
    </location>
</feature>
<evidence type="ECO:0000313" key="6">
    <source>
        <dbReference type="Proteomes" id="UP001205560"/>
    </source>
</evidence>
<keyword evidence="3 5" id="KW-0418">Kinase</keyword>
<comment type="similarity">
    <text evidence="1">Belongs to the carbohydrate kinase PfkB family.</text>
</comment>
<evidence type="ECO:0000259" key="4">
    <source>
        <dbReference type="Pfam" id="PF00294"/>
    </source>
</evidence>
<reference evidence="5 6" key="1">
    <citation type="submission" date="2022-08" db="EMBL/GenBank/DDBJ databases">
        <title>Reclassification of Massilia species as members of the genera Telluria, Duganella, Pseudoduganella, Mokoshia gen. nov. and Zemynaea gen. nov. using orthogonal and non-orthogonal genome-based approaches.</title>
        <authorList>
            <person name="Bowman J.P."/>
        </authorList>
    </citation>
    <scope>NUCLEOTIDE SEQUENCE [LARGE SCALE GENOMIC DNA]</scope>
    <source>
        <strain evidence="5 6">LMG 28164</strain>
    </source>
</reference>
<dbReference type="InterPro" id="IPR011611">
    <property type="entry name" value="PfkB_dom"/>
</dbReference>
<dbReference type="EMBL" id="JANUGX010000004">
    <property type="protein sequence ID" value="MCS0588556.1"/>
    <property type="molecule type" value="Genomic_DNA"/>
</dbReference>
<gene>
    <name evidence="5" type="ORF">NX782_05010</name>
</gene>
<dbReference type="Proteomes" id="UP001205560">
    <property type="component" value="Unassembled WGS sequence"/>
</dbReference>
<evidence type="ECO:0000256" key="3">
    <source>
        <dbReference type="ARBA" id="ARBA00022777"/>
    </source>
</evidence>
<dbReference type="GO" id="GO:0016301">
    <property type="term" value="F:kinase activity"/>
    <property type="evidence" value="ECO:0007669"/>
    <property type="project" value="UniProtKB-KW"/>
</dbReference>
<evidence type="ECO:0000256" key="2">
    <source>
        <dbReference type="ARBA" id="ARBA00022679"/>
    </source>
</evidence>
<evidence type="ECO:0000256" key="1">
    <source>
        <dbReference type="ARBA" id="ARBA00010688"/>
    </source>
</evidence>
<dbReference type="CDD" id="cd01942">
    <property type="entry name" value="ribokinase_group_A"/>
    <property type="match status" value="1"/>
</dbReference>
<dbReference type="PANTHER" id="PTHR43085">
    <property type="entry name" value="HEXOKINASE FAMILY MEMBER"/>
    <property type="match status" value="1"/>
</dbReference>
<accession>A0ABT2A302</accession>
<dbReference type="Pfam" id="PF00294">
    <property type="entry name" value="PfkB"/>
    <property type="match status" value="1"/>
</dbReference>
<dbReference type="PANTHER" id="PTHR43085:SF46">
    <property type="entry name" value="ADENOSINE KINASE"/>
    <property type="match status" value="1"/>
</dbReference>
<proteinExistence type="inferred from homology"/>
<name>A0ABT2A302_9BURK</name>